<dbReference type="EMBL" id="MFNF01000042">
    <property type="protein sequence ID" value="OGH00841.1"/>
    <property type="molecule type" value="Genomic_DNA"/>
</dbReference>
<evidence type="ECO:0000259" key="2">
    <source>
        <dbReference type="Pfam" id="PF07603"/>
    </source>
</evidence>
<dbReference type="Pfam" id="PF07603">
    <property type="entry name" value="Lcl_C"/>
    <property type="match status" value="1"/>
</dbReference>
<evidence type="ECO:0000256" key="1">
    <source>
        <dbReference type="SAM" id="MobiDB-lite"/>
    </source>
</evidence>
<proteinExistence type="predicted"/>
<feature type="compositionally biased region" description="Low complexity" evidence="1">
    <location>
        <begin position="486"/>
        <end position="510"/>
    </location>
</feature>
<dbReference type="PANTHER" id="PTHR35812:SF1">
    <property type="entry name" value="LIPOPROTEIN"/>
    <property type="match status" value="1"/>
</dbReference>
<protein>
    <recommendedName>
        <fullName evidence="2">Lcl C-terminal domain-containing protein</fullName>
    </recommendedName>
</protein>
<feature type="region of interest" description="Disordered" evidence="1">
    <location>
        <begin position="485"/>
        <end position="510"/>
    </location>
</feature>
<evidence type="ECO:0000313" key="4">
    <source>
        <dbReference type="Proteomes" id="UP000177583"/>
    </source>
</evidence>
<gene>
    <name evidence="3" type="ORF">A2557_03970</name>
</gene>
<dbReference type="Proteomes" id="UP000177583">
    <property type="component" value="Unassembled WGS sequence"/>
</dbReference>
<organism evidence="3 4">
    <name type="scientific">Candidatus Lambdaproteobacteria bacterium RIFOXYD2_FULL_56_26</name>
    <dbReference type="NCBI Taxonomy" id="1817773"/>
    <lineage>
        <taxon>Bacteria</taxon>
        <taxon>Pseudomonadati</taxon>
        <taxon>Pseudomonadota</taxon>
        <taxon>Candidatus Lambdaproteobacteria</taxon>
    </lineage>
</organism>
<feature type="domain" description="Lcl C-terminal" evidence="2">
    <location>
        <begin position="758"/>
        <end position="870"/>
    </location>
</feature>
<comment type="caution">
    <text evidence="3">The sequence shown here is derived from an EMBL/GenBank/DDBJ whole genome shotgun (WGS) entry which is preliminary data.</text>
</comment>
<reference evidence="3 4" key="1">
    <citation type="journal article" date="2016" name="Nat. Commun.">
        <title>Thousands of microbial genomes shed light on interconnected biogeochemical processes in an aquifer system.</title>
        <authorList>
            <person name="Anantharaman K."/>
            <person name="Brown C.T."/>
            <person name="Hug L.A."/>
            <person name="Sharon I."/>
            <person name="Castelle C.J."/>
            <person name="Probst A.J."/>
            <person name="Thomas B.C."/>
            <person name="Singh A."/>
            <person name="Wilkins M.J."/>
            <person name="Karaoz U."/>
            <person name="Brodie E.L."/>
            <person name="Williams K.H."/>
            <person name="Hubbard S.S."/>
            <person name="Banfield J.F."/>
        </authorList>
    </citation>
    <scope>NUCLEOTIDE SEQUENCE [LARGE SCALE GENOMIC DNA]</scope>
</reference>
<evidence type="ECO:0000313" key="3">
    <source>
        <dbReference type="EMBL" id="OGH00841.1"/>
    </source>
</evidence>
<dbReference type="AlphaFoldDB" id="A0A1F6GS64"/>
<dbReference type="PANTHER" id="PTHR35812">
    <property type="entry name" value="LIPOPROTEIN"/>
    <property type="match status" value="1"/>
</dbReference>
<accession>A0A1F6GS64</accession>
<name>A0A1F6GS64_9PROT</name>
<dbReference type="PROSITE" id="PS51257">
    <property type="entry name" value="PROKAR_LIPOPROTEIN"/>
    <property type="match status" value="1"/>
</dbReference>
<dbReference type="Gene3D" id="2.60.40.2340">
    <property type="match status" value="2"/>
</dbReference>
<sequence>MKMAKWLVIVLVGLGLGLSGCKQAKLNSDDKGEPTRTEFLPAGTAGSLIEHLASDLRTTGYSQALSNNVVDYATAQVKADGTGSTTDYGAMLASIQTGSASAVAQSSSSLSTDDEKTTAIGVISGSLAATLSDGTSSASYLGNLMGADSRPNNAFTVTVDASSDYSSYLETLMTATIGTMDEAGMSNAAIQANSGTLVEAVMTKLSRRGTTASPEFLAAALGGITAGAIAGIDDSGVGSSDAATVSETLLSSVMGKVSAFGFTSTHLENTMEKLASKAVSALGKSGVPSASASAAAQSLMQTMVTKLTTAGVSSSNFSTVMQKVSEQGVANLGNAGVPAADRTTAVESLVSAISAKVKAAGVSDSDLSTVMAAIAQGAVSGTGSLGLSDADKQTAIANASSGALAGLKTAGYSTTQISNVSGSVTTGATKGLTRAGVSSADQSTFAARIQTGAEAGLSKAGLSSAEVSALSATLQTGINSGLATIGSNTLPGTSTSTSSNTGTTTNTSPSSAKAFTAFSFTSATNSGLSSNVTGLISGGGNISLTVPYGTTVTALKASFTTTGSSVTVGGTAQTSGVTTQDFTSPVTYKVTAADGTSQNYTVTVTVASNTAKAITAFSFTSALNSGAGITADVTATISGTRIYAMVPMGATVTALKPSFTTSGASVTVSGVTQTSGSTASNFTNPLTYRVTAADGSTQDYSVKVNVRTSLKGIPDTGQTTCWDGAGSVIACPTAGSALAQDGSYNTTYQPSYTDNGNGTVTDNVTGLVWQKASTGTSYTWANALTYCSGNTAALAGTGWRLPTKMELSWIVRNEGAAPTINTTFTGTVSGNYWSSTTYALNSTFAWVVYFYSGDVDGSGKSSGSYVRCVR</sequence>
<dbReference type="InterPro" id="IPR011460">
    <property type="entry name" value="Lcl_C"/>
</dbReference>